<evidence type="ECO:0000313" key="3">
    <source>
        <dbReference type="EMBL" id="KAK7503204.1"/>
    </source>
</evidence>
<accession>A0ABD0LUD6</accession>
<comment type="caution">
    <text evidence="3">The sequence shown here is derived from an EMBL/GenBank/DDBJ whole genome shotgun (WGS) entry which is preliminary data.</text>
</comment>
<protein>
    <submittedName>
        <fullName evidence="3">Uncharacterized protein</fullName>
    </submittedName>
</protein>
<dbReference type="AlphaFoldDB" id="A0ABD0LUD6"/>
<keyword evidence="2" id="KW-1133">Transmembrane helix</keyword>
<keyword evidence="4" id="KW-1185">Reference proteome</keyword>
<sequence>MASSPSGLADVSVPCVEVRDVWWVQLRPWTYTGRKHALLKATSYVMHATCFHLLPGLAGHSQQTMKEASTCTSSPAEMCGPSSTMLIRTAKYKNTTSSAGSGQCKNRTCSGSECGMGSQDLLRVYRKCGDNTTYCDLSSTRVTRDFEISYYCLNNLEGAYVKVAAALMYDAAAIRDPCDNVTWSGNAISLLVDYSRYSRSRDLTCQCVVTTPGHNSSTIVRGLHLYEEETANGRGSYIWHAPSVTIGYGEWEWGVIKPVPRQWQLSRKGENISVLFEHAHGATFGRTWIYVQGEDLQLNCHYTSQETGYVPPDSMVSSTAGTDRQQRGQGTGAGPSLIYIAVGVASSAALILVVVSVVLVAKCRHPKSARPENVSHKQRSCQVNTVARAGDSLNRGEGEYCTITDLTPPAVDGAHTSHDRHPAANLELQERGQRAVVANGRHTNGAVPHSPSTSGSRQAETPREAGASAVGQRHQSPGGGFFFVGGSSEYESLCHRPGQTLSRATAQVPIYDHAGNFHNLRSADGEEVYNKLQRGTQQTLVIDNVYDTCTTTFV</sequence>
<evidence type="ECO:0000256" key="1">
    <source>
        <dbReference type="SAM" id="MobiDB-lite"/>
    </source>
</evidence>
<dbReference type="Proteomes" id="UP001519460">
    <property type="component" value="Unassembled WGS sequence"/>
</dbReference>
<evidence type="ECO:0000313" key="4">
    <source>
        <dbReference type="Proteomes" id="UP001519460"/>
    </source>
</evidence>
<feature type="transmembrane region" description="Helical" evidence="2">
    <location>
        <begin position="337"/>
        <end position="361"/>
    </location>
</feature>
<evidence type="ECO:0000256" key="2">
    <source>
        <dbReference type="SAM" id="Phobius"/>
    </source>
</evidence>
<gene>
    <name evidence="3" type="ORF">BaRGS_00005469</name>
</gene>
<feature type="compositionally biased region" description="Polar residues" evidence="1">
    <location>
        <begin position="450"/>
        <end position="459"/>
    </location>
</feature>
<dbReference type="EMBL" id="JACVVK020000021">
    <property type="protein sequence ID" value="KAK7503204.1"/>
    <property type="molecule type" value="Genomic_DNA"/>
</dbReference>
<keyword evidence="2" id="KW-0472">Membrane</keyword>
<keyword evidence="2" id="KW-0812">Transmembrane</keyword>
<name>A0ABD0LUD6_9CAEN</name>
<reference evidence="3 4" key="1">
    <citation type="journal article" date="2023" name="Sci. Data">
        <title>Genome assembly of the Korean intertidal mud-creeper Batillaria attramentaria.</title>
        <authorList>
            <person name="Patra A.K."/>
            <person name="Ho P.T."/>
            <person name="Jun S."/>
            <person name="Lee S.J."/>
            <person name="Kim Y."/>
            <person name="Won Y.J."/>
        </authorList>
    </citation>
    <scope>NUCLEOTIDE SEQUENCE [LARGE SCALE GENOMIC DNA]</scope>
    <source>
        <strain evidence="3">Wonlab-2016</strain>
    </source>
</reference>
<feature type="region of interest" description="Disordered" evidence="1">
    <location>
        <begin position="441"/>
        <end position="481"/>
    </location>
</feature>
<organism evidence="3 4">
    <name type="scientific">Batillaria attramentaria</name>
    <dbReference type="NCBI Taxonomy" id="370345"/>
    <lineage>
        <taxon>Eukaryota</taxon>
        <taxon>Metazoa</taxon>
        <taxon>Spiralia</taxon>
        <taxon>Lophotrochozoa</taxon>
        <taxon>Mollusca</taxon>
        <taxon>Gastropoda</taxon>
        <taxon>Caenogastropoda</taxon>
        <taxon>Sorbeoconcha</taxon>
        <taxon>Cerithioidea</taxon>
        <taxon>Batillariidae</taxon>
        <taxon>Batillaria</taxon>
    </lineage>
</organism>
<proteinExistence type="predicted"/>